<evidence type="ECO:0000313" key="2">
    <source>
        <dbReference type="EMBL" id="MDB8737763.1"/>
    </source>
</evidence>
<dbReference type="EMBL" id="JAQMLR010000002">
    <property type="protein sequence ID" value="MDB8737763.1"/>
    <property type="molecule type" value="Genomic_DNA"/>
</dbReference>
<accession>A0AB35IZ45</accession>
<reference evidence="2" key="1">
    <citation type="submission" date="2023-01" db="EMBL/GenBank/DDBJ databases">
        <title>Human gut microbiome strain richness.</title>
        <authorList>
            <person name="Chen-Liaw A."/>
        </authorList>
    </citation>
    <scope>NUCLEOTIDE SEQUENCE</scope>
    <source>
        <strain evidence="2">1001217st1_A9_1001217B_191108</strain>
    </source>
</reference>
<dbReference type="PROSITE" id="PS50943">
    <property type="entry name" value="HTH_CROC1"/>
    <property type="match status" value="1"/>
</dbReference>
<feature type="domain" description="HTH cro/C1-type" evidence="1">
    <location>
        <begin position="28"/>
        <end position="72"/>
    </location>
</feature>
<dbReference type="SUPFAM" id="SSF47413">
    <property type="entry name" value="lambda repressor-like DNA-binding domains"/>
    <property type="match status" value="1"/>
</dbReference>
<name>A0AB35IZ45_MEDGN</name>
<dbReference type="RefSeq" id="WP_118052374.1">
    <property type="nucleotide sequence ID" value="NZ_BAABSA010000064.1"/>
</dbReference>
<evidence type="ECO:0000313" key="3">
    <source>
        <dbReference type="Proteomes" id="UP001211731"/>
    </source>
</evidence>
<dbReference type="Proteomes" id="UP001211731">
    <property type="component" value="Unassembled WGS sequence"/>
</dbReference>
<proteinExistence type="predicted"/>
<dbReference type="GO" id="GO:0003677">
    <property type="term" value="F:DNA binding"/>
    <property type="evidence" value="ECO:0007669"/>
    <property type="project" value="InterPro"/>
</dbReference>
<dbReference type="InterPro" id="IPR001387">
    <property type="entry name" value="Cro/C1-type_HTH"/>
</dbReference>
<gene>
    <name evidence="2" type="ORF">PNU63_02975</name>
</gene>
<organism evidence="2 3">
    <name type="scientific">Mediterraneibacter gnavus</name>
    <name type="common">Ruminococcus gnavus</name>
    <dbReference type="NCBI Taxonomy" id="33038"/>
    <lineage>
        <taxon>Bacteria</taxon>
        <taxon>Bacillati</taxon>
        <taxon>Bacillota</taxon>
        <taxon>Clostridia</taxon>
        <taxon>Lachnospirales</taxon>
        <taxon>Lachnospiraceae</taxon>
        <taxon>Mediterraneibacter</taxon>
    </lineage>
</organism>
<dbReference type="InterPro" id="IPR010982">
    <property type="entry name" value="Lambda_DNA-bd_dom_sf"/>
</dbReference>
<dbReference type="AlphaFoldDB" id="A0AB35IZ45"/>
<evidence type="ECO:0000259" key="1">
    <source>
        <dbReference type="PROSITE" id="PS50943"/>
    </source>
</evidence>
<sequence length="216" mass="25390">MLYDLDITKQRKQFTNVIDHLLETGHKQKDIAKKIGLNSYDISHLISGSIKNIPYEVIENLHDEFEINPNYIIKGATNMYDIPGIKYENFENFVDDWDLVEHENEEYLHFKMDENFYNFLIEIYKLKEAFFDSETSKKSTESTVSNTLKQMPEAFKKASSSLMENYKDSNKSKEYVLIPADDAIKIATENVPKRKHLREVIDILKVHSPKIKFKKK</sequence>
<protein>
    <submittedName>
        <fullName evidence="2">Helix-turn-helix domain-containing protein</fullName>
    </submittedName>
</protein>
<dbReference type="Gene3D" id="1.10.260.40">
    <property type="entry name" value="lambda repressor-like DNA-binding domains"/>
    <property type="match status" value="1"/>
</dbReference>
<comment type="caution">
    <text evidence="2">The sequence shown here is derived from an EMBL/GenBank/DDBJ whole genome shotgun (WGS) entry which is preliminary data.</text>
</comment>